<reference evidence="2" key="1">
    <citation type="submission" date="2009-10" db="EMBL/GenBank/DDBJ databases">
        <title>Diversity of trophic interactions inside an arsenic-rich microbial ecosystem.</title>
        <authorList>
            <person name="Bertin P.N."/>
            <person name="Heinrich-Salmeron A."/>
            <person name="Pelletier E."/>
            <person name="Goulhen-Chollet F."/>
            <person name="Arsene-Ploetze F."/>
            <person name="Gallien S."/>
            <person name="Calteau A."/>
            <person name="Vallenet D."/>
            <person name="Casiot C."/>
            <person name="Chane-Woon-Ming B."/>
            <person name="Giloteaux L."/>
            <person name="Barakat M."/>
            <person name="Bonnefoy V."/>
            <person name="Bruneel O."/>
            <person name="Chandler M."/>
            <person name="Cleiss J."/>
            <person name="Duran R."/>
            <person name="Elbaz-Poulichet F."/>
            <person name="Fonknechten N."/>
            <person name="Lauga B."/>
            <person name="Mornico D."/>
            <person name="Ortet P."/>
            <person name="Schaeffer C."/>
            <person name="Siguier P."/>
            <person name="Alexander Thil Smith A."/>
            <person name="Van Dorsselaer A."/>
            <person name="Weissenbach J."/>
            <person name="Medigue C."/>
            <person name="Le Paslier D."/>
        </authorList>
    </citation>
    <scope>NUCLEOTIDE SEQUENCE</scope>
</reference>
<dbReference type="AlphaFoldDB" id="E6Q3K5"/>
<dbReference type="EMBL" id="CABO01000024">
    <property type="protein sequence ID" value="CBI01766.1"/>
    <property type="molecule type" value="Genomic_DNA"/>
</dbReference>
<comment type="caution">
    <text evidence="2">The sequence shown here is derived from an EMBL/GenBank/DDBJ whole genome shotgun (WGS) entry which is preliminary data.</text>
</comment>
<feature type="region of interest" description="Disordered" evidence="1">
    <location>
        <begin position="18"/>
        <end position="43"/>
    </location>
</feature>
<proteinExistence type="predicted"/>
<dbReference type="PROSITE" id="PS51257">
    <property type="entry name" value="PROKAR_LIPOPROTEIN"/>
    <property type="match status" value="1"/>
</dbReference>
<sequence length="179" mass="19031">MKRASLMLALIGLAACSSPQPPRGGAPSPSPTHSPGLPSLTVRAVGSAKRPIRIVQTRRNNKREYELLARTIHSIGAASDTRVGLSDVRVTFTARDGSTLVARSPHAIVDERDGSIEMTGGVRAENKAGVRLTCQTLIYRRGTQSLHGSGAVHLYGERGMNAVGRTVDADIALSKVRIE</sequence>
<organism evidence="2">
    <name type="scientific">mine drainage metagenome</name>
    <dbReference type="NCBI Taxonomy" id="410659"/>
    <lineage>
        <taxon>unclassified sequences</taxon>
        <taxon>metagenomes</taxon>
        <taxon>ecological metagenomes</taxon>
    </lineage>
</organism>
<feature type="compositionally biased region" description="Pro residues" evidence="1">
    <location>
        <begin position="19"/>
        <end position="32"/>
    </location>
</feature>
<evidence type="ECO:0000256" key="1">
    <source>
        <dbReference type="SAM" id="MobiDB-lite"/>
    </source>
</evidence>
<name>E6Q3K5_9ZZZZ</name>
<evidence type="ECO:0000313" key="2">
    <source>
        <dbReference type="EMBL" id="CBI01766.1"/>
    </source>
</evidence>
<protein>
    <submittedName>
        <fullName evidence="2">Uncharacterized protein</fullName>
    </submittedName>
</protein>
<accession>E6Q3K5</accession>
<gene>
    <name evidence="2" type="ORF">CARN4_0757</name>
</gene>